<keyword evidence="2" id="KW-1185">Reference proteome</keyword>
<gene>
    <name evidence="1" type="ORF">HPLM_LOCUS1282</name>
</gene>
<evidence type="ECO:0000313" key="3">
    <source>
        <dbReference type="WBParaSite" id="HPLM_0000128401-mRNA-1"/>
    </source>
</evidence>
<dbReference type="WBParaSite" id="HPLM_0000128401-mRNA-1">
    <property type="protein sequence ID" value="HPLM_0000128401-mRNA-1"/>
    <property type="gene ID" value="HPLM_0000128401"/>
</dbReference>
<dbReference type="EMBL" id="UZAF01001606">
    <property type="protein sequence ID" value="VDO08760.1"/>
    <property type="molecule type" value="Genomic_DNA"/>
</dbReference>
<reference evidence="1 2" key="2">
    <citation type="submission" date="2018-11" db="EMBL/GenBank/DDBJ databases">
        <authorList>
            <consortium name="Pathogen Informatics"/>
        </authorList>
    </citation>
    <scope>NUCLEOTIDE SEQUENCE [LARGE SCALE GENOMIC DNA]</scope>
    <source>
        <strain evidence="1 2">MHpl1</strain>
    </source>
</reference>
<dbReference type="Proteomes" id="UP000268014">
    <property type="component" value="Unassembled WGS sequence"/>
</dbReference>
<accession>A0A0N4VVG4</accession>
<protein>
    <submittedName>
        <fullName evidence="1 3">Uncharacterized protein</fullName>
    </submittedName>
</protein>
<name>A0A0N4VVG4_HAEPC</name>
<dbReference type="AlphaFoldDB" id="A0A0N4VVG4"/>
<proteinExistence type="predicted"/>
<evidence type="ECO:0000313" key="2">
    <source>
        <dbReference type="Proteomes" id="UP000268014"/>
    </source>
</evidence>
<organism evidence="3">
    <name type="scientific">Haemonchus placei</name>
    <name type="common">Barber's pole worm</name>
    <dbReference type="NCBI Taxonomy" id="6290"/>
    <lineage>
        <taxon>Eukaryota</taxon>
        <taxon>Metazoa</taxon>
        <taxon>Ecdysozoa</taxon>
        <taxon>Nematoda</taxon>
        <taxon>Chromadorea</taxon>
        <taxon>Rhabditida</taxon>
        <taxon>Rhabditina</taxon>
        <taxon>Rhabditomorpha</taxon>
        <taxon>Strongyloidea</taxon>
        <taxon>Trichostrongylidae</taxon>
        <taxon>Haemonchus</taxon>
    </lineage>
</organism>
<sequence>MVYIYSSHDHLQLEAICNRRRDYVRHQLPLNQKLQWNRRRTSLKPINIPKIIYLQQGKAHIVVNSFITTL</sequence>
<reference evidence="3" key="1">
    <citation type="submission" date="2017-02" db="UniProtKB">
        <authorList>
            <consortium name="WormBaseParasite"/>
        </authorList>
    </citation>
    <scope>IDENTIFICATION</scope>
</reference>
<evidence type="ECO:0000313" key="1">
    <source>
        <dbReference type="EMBL" id="VDO08760.1"/>
    </source>
</evidence>